<sequence length="168" mass="18421">MGDCCNVTHTQLNQKQHSFSIHMGEGVSLELSTHKDIVSVKILHGSSPAVDAWFGSSSGLMGSFHESKTLARDGVALLEDPNELGQEWQVLDSDPKLFQNPDRSPQFPEKCRLPDADAAAQERRLLGGAVSRDEAAEACAHWNEDERKNCIADVLATNDLELAEFNGY</sequence>
<reference evidence="1" key="1">
    <citation type="submission" date="2020-06" db="EMBL/GenBank/DDBJ databases">
        <authorList>
            <consortium name="Plant Systems Biology data submission"/>
        </authorList>
    </citation>
    <scope>NUCLEOTIDE SEQUENCE</scope>
    <source>
        <strain evidence="1">D6</strain>
    </source>
</reference>
<accession>A0A9N8DDB3</accession>
<dbReference type="EMBL" id="CAICTM010000042">
    <property type="protein sequence ID" value="CAB9498659.1"/>
    <property type="molecule type" value="Genomic_DNA"/>
</dbReference>
<name>A0A9N8DDB3_9STRA</name>
<keyword evidence="2" id="KW-1185">Reference proteome</keyword>
<gene>
    <name evidence="1" type="ORF">SEMRO_42_G025860.1</name>
</gene>
<protein>
    <submittedName>
        <fullName evidence="1">Uncharacterized protein</fullName>
    </submittedName>
</protein>
<dbReference type="AlphaFoldDB" id="A0A9N8DDB3"/>
<dbReference type="Proteomes" id="UP001153069">
    <property type="component" value="Unassembled WGS sequence"/>
</dbReference>
<evidence type="ECO:0000313" key="1">
    <source>
        <dbReference type="EMBL" id="CAB9498659.1"/>
    </source>
</evidence>
<comment type="caution">
    <text evidence="1">The sequence shown here is derived from an EMBL/GenBank/DDBJ whole genome shotgun (WGS) entry which is preliminary data.</text>
</comment>
<evidence type="ECO:0000313" key="2">
    <source>
        <dbReference type="Proteomes" id="UP001153069"/>
    </source>
</evidence>
<proteinExistence type="predicted"/>
<organism evidence="1 2">
    <name type="scientific">Seminavis robusta</name>
    <dbReference type="NCBI Taxonomy" id="568900"/>
    <lineage>
        <taxon>Eukaryota</taxon>
        <taxon>Sar</taxon>
        <taxon>Stramenopiles</taxon>
        <taxon>Ochrophyta</taxon>
        <taxon>Bacillariophyta</taxon>
        <taxon>Bacillariophyceae</taxon>
        <taxon>Bacillariophycidae</taxon>
        <taxon>Naviculales</taxon>
        <taxon>Naviculaceae</taxon>
        <taxon>Seminavis</taxon>
    </lineage>
</organism>